<dbReference type="PANTHER" id="PTHR16222">
    <property type="entry name" value="ADP-RIBOSYLGLYCOHYDROLASE"/>
    <property type="match status" value="1"/>
</dbReference>
<dbReference type="InterPro" id="IPR036705">
    <property type="entry name" value="Ribosyl_crysJ1_sf"/>
</dbReference>
<gene>
    <name evidence="1" type="ORF">KDA27_05170</name>
</gene>
<evidence type="ECO:0000313" key="2">
    <source>
        <dbReference type="Proteomes" id="UP000739538"/>
    </source>
</evidence>
<reference evidence="1" key="1">
    <citation type="submission" date="2020-04" db="EMBL/GenBank/DDBJ databases">
        <authorList>
            <person name="Zhang T."/>
        </authorList>
    </citation>
    <scope>NUCLEOTIDE SEQUENCE</scope>
    <source>
        <strain evidence="1">HKST-UBA02</strain>
    </source>
</reference>
<name>A0A956NAF8_UNCEI</name>
<proteinExistence type="predicted"/>
<evidence type="ECO:0000313" key="1">
    <source>
        <dbReference type="EMBL" id="MCA9755172.1"/>
    </source>
</evidence>
<dbReference type="Pfam" id="PF03747">
    <property type="entry name" value="ADP_ribosyl_GH"/>
    <property type="match status" value="1"/>
</dbReference>
<accession>A0A956NAF8</accession>
<protein>
    <submittedName>
        <fullName evidence="1">ADP-ribosylglycohydrolase family protein</fullName>
    </submittedName>
</protein>
<dbReference type="SUPFAM" id="SSF101478">
    <property type="entry name" value="ADP-ribosylglycohydrolase"/>
    <property type="match status" value="1"/>
</dbReference>
<comment type="caution">
    <text evidence="1">The sequence shown here is derived from an EMBL/GenBank/DDBJ whole genome shotgun (WGS) entry which is preliminary data.</text>
</comment>
<reference evidence="1" key="2">
    <citation type="journal article" date="2021" name="Microbiome">
        <title>Successional dynamics and alternative stable states in a saline activated sludge microbial community over 9 years.</title>
        <authorList>
            <person name="Wang Y."/>
            <person name="Ye J."/>
            <person name="Ju F."/>
            <person name="Liu L."/>
            <person name="Boyd J.A."/>
            <person name="Deng Y."/>
            <person name="Parks D.H."/>
            <person name="Jiang X."/>
            <person name="Yin X."/>
            <person name="Woodcroft B.J."/>
            <person name="Tyson G.W."/>
            <person name="Hugenholtz P."/>
            <person name="Polz M.F."/>
            <person name="Zhang T."/>
        </authorList>
    </citation>
    <scope>NUCLEOTIDE SEQUENCE</scope>
    <source>
        <strain evidence="1">HKST-UBA02</strain>
    </source>
</reference>
<dbReference type="AlphaFoldDB" id="A0A956NAF8"/>
<organism evidence="1 2">
    <name type="scientific">Eiseniibacteriota bacterium</name>
    <dbReference type="NCBI Taxonomy" id="2212470"/>
    <lineage>
        <taxon>Bacteria</taxon>
        <taxon>Candidatus Eiseniibacteriota</taxon>
    </lineage>
</organism>
<dbReference type="PANTHER" id="PTHR16222:SF12">
    <property type="entry name" value="ADP-RIBOSYLGLYCOHYDROLASE-RELATED"/>
    <property type="match status" value="1"/>
</dbReference>
<sequence length="268" mass="28702">MTNTDLDILRDRVRGILLGLAAGDRIGGPIRMALFVAESLHERQGFERADLEARYLEWWRDGAFDTGPTVAEVLSQVERGISFDAAVANADKELRGLTAGCNPAHRAAPIAMSAPIADADIESVAIREAGTTHAHPLAGQTSAAVARLCRLLVRGTPWTTALQRVAESSDERVRRALEVQDESDINAGGFAPDTLAAAIYHLGRADSFAEAIDRSMAFAGFANYCPVLVGSIGGARWGRSQIEASQLEHHGSLVEKLDSLAKSMAADW</sequence>
<dbReference type="Proteomes" id="UP000739538">
    <property type="component" value="Unassembled WGS sequence"/>
</dbReference>
<dbReference type="Gene3D" id="1.10.4080.10">
    <property type="entry name" value="ADP-ribosylation/Crystallin J1"/>
    <property type="match status" value="1"/>
</dbReference>
<dbReference type="InterPro" id="IPR050792">
    <property type="entry name" value="ADP-ribosylglycohydrolase"/>
</dbReference>
<dbReference type="InterPro" id="IPR005502">
    <property type="entry name" value="Ribosyl_crysJ1"/>
</dbReference>
<dbReference type="EMBL" id="JAGQHS010000017">
    <property type="protein sequence ID" value="MCA9755172.1"/>
    <property type="molecule type" value="Genomic_DNA"/>
</dbReference>